<gene>
    <name evidence="2" type="ORF">DFJ67_2127</name>
</gene>
<evidence type="ECO:0000256" key="1">
    <source>
        <dbReference type="SAM" id="Phobius"/>
    </source>
</evidence>
<evidence type="ECO:0000313" key="2">
    <source>
        <dbReference type="EMBL" id="REF96158.1"/>
    </source>
</evidence>
<dbReference type="RefSeq" id="WP_170215789.1">
    <property type="nucleotide sequence ID" value="NZ_BONB01000022.1"/>
</dbReference>
<name>A0A3D9ZFF1_9ACTN</name>
<organism evidence="2 3">
    <name type="scientific">Asanoa ferruginea</name>
    <dbReference type="NCBI Taxonomy" id="53367"/>
    <lineage>
        <taxon>Bacteria</taxon>
        <taxon>Bacillati</taxon>
        <taxon>Actinomycetota</taxon>
        <taxon>Actinomycetes</taxon>
        <taxon>Micromonosporales</taxon>
        <taxon>Micromonosporaceae</taxon>
        <taxon>Asanoa</taxon>
    </lineage>
</organism>
<dbReference type="EMBL" id="QUMQ01000001">
    <property type="protein sequence ID" value="REF96158.1"/>
    <property type="molecule type" value="Genomic_DNA"/>
</dbReference>
<dbReference type="Proteomes" id="UP000256913">
    <property type="component" value="Unassembled WGS sequence"/>
</dbReference>
<accession>A0A3D9ZFF1</accession>
<sequence length="65" mass="7147">MIEKIKRFADRRNRDRGASATEYALIMGFIVAGLIAILFVFGPAIARQFNSACDRITPADSCVTP</sequence>
<dbReference type="AlphaFoldDB" id="A0A3D9ZFF1"/>
<keyword evidence="1" id="KW-0472">Membrane</keyword>
<proteinExistence type="predicted"/>
<keyword evidence="1" id="KW-0812">Transmembrane</keyword>
<keyword evidence="1" id="KW-1133">Transmembrane helix</keyword>
<comment type="caution">
    <text evidence="2">The sequence shown here is derived from an EMBL/GenBank/DDBJ whole genome shotgun (WGS) entry which is preliminary data.</text>
</comment>
<reference evidence="2 3" key="1">
    <citation type="submission" date="2018-08" db="EMBL/GenBank/DDBJ databases">
        <title>Sequencing the genomes of 1000 actinobacteria strains.</title>
        <authorList>
            <person name="Klenk H.-P."/>
        </authorList>
    </citation>
    <scope>NUCLEOTIDE SEQUENCE [LARGE SCALE GENOMIC DNA]</scope>
    <source>
        <strain evidence="2 3">DSM 44099</strain>
    </source>
</reference>
<protein>
    <submittedName>
        <fullName evidence="2">Flp pilus assembly pilin Flp</fullName>
    </submittedName>
</protein>
<keyword evidence="3" id="KW-1185">Reference proteome</keyword>
<evidence type="ECO:0000313" key="3">
    <source>
        <dbReference type="Proteomes" id="UP000256913"/>
    </source>
</evidence>
<feature type="transmembrane region" description="Helical" evidence="1">
    <location>
        <begin position="21"/>
        <end position="46"/>
    </location>
</feature>